<dbReference type="WBParaSite" id="Gr19_v10_g2275.t1">
    <property type="protein sequence ID" value="Gr19_v10_g2275.t1"/>
    <property type="gene ID" value="Gr19_v10_g2275"/>
</dbReference>
<reference evidence="3" key="1">
    <citation type="submission" date="2022-11" db="UniProtKB">
        <authorList>
            <consortium name="WormBaseParasite"/>
        </authorList>
    </citation>
    <scope>IDENTIFICATION</scope>
</reference>
<dbReference type="InterPro" id="IPR038765">
    <property type="entry name" value="Papain-like_cys_pep_sf"/>
</dbReference>
<dbReference type="Gene3D" id="3.90.70.10">
    <property type="entry name" value="Cysteine proteinases"/>
    <property type="match status" value="1"/>
</dbReference>
<dbReference type="Pfam" id="PF00112">
    <property type="entry name" value="Peptidase_C1"/>
    <property type="match status" value="1"/>
</dbReference>
<organism evidence="2 3">
    <name type="scientific">Globodera rostochiensis</name>
    <name type="common">Golden nematode worm</name>
    <name type="synonym">Heterodera rostochiensis</name>
    <dbReference type="NCBI Taxonomy" id="31243"/>
    <lineage>
        <taxon>Eukaryota</taxon>
        <taxon>Metazoa</taxon>
        <taxon>Ecdysozoa</taxon>
        <taxon>Nematoda</taxon>
        <taxon>Chromadorea</taxon>
        <taxon>Rhabditida</taxon>
        <taxon>Tylenchina</taxon>
        <taxon>Tylenchomorpha</taxon>
        <taxon>Tylenchoidea</taxon>
        <taxon>Heteroderidae</taxon>
        <taxon>Heteroderinae</taxon>
        <taxon>Globodera</taxon>
    </lineage>
</organism>
<dbReference type="InterPro" id="IPR000668">
    <property type="entry name" value="Peptidase_C1A_C"/>
</dbReference>
<sequence length="194" mass="22716">MQQLQKNAIKLRTECQKKRENWKRWIFLDLPEGLYPEYDGATHECRINDALKPYFANICIEYKLHSETGGEPKLQSLDQLKALIEQGIVMAVLKVKRGFREYTLDLDHVYDSKKDRSVYETELHSVLLIGYRSNSQQTHLLIQNPWLLRETVPWGEKGYAWVAVHSITTMELNDQIYTLVVIPPPMNFSSNLFM</sequence>
<evidence type="ECO:0000313" key="3">
    <source>
        <dbReference type="WBParaSite" id="Gr19_v10_g2275.t1"/>
    </source>
</evidence>
<name>A0A914HKX4_GLORO</name>
<keyword evidence="2" id="KW-1185">Reference proteome</keyword>
<protein>
    <submittedName>
        <fullName evidence="3">Peptidase C1A papain C-terminal domain-containing protein</fullName>
    </submittedName>
</protein>
<evidence type="ECO:0000259" key="1">
    <source>
        <dbReference type="Pfam" id="PF00112"/>
    </source>
</evidence>
<feature type="domain" description="Peptidase C1A papain C-terminal" evidence="1">
    <location>
        <begin position="38"/>
        <end position="175"/>
    </location>
</feature>
<dbReference type="GO" id="GO:0008234">
    <property type="term" value="F:cysteine-type peptidase activity"/>
    <property type="evidence" value="ECO:0007669"/>
    <property type="project" value="InterPro"/>
</dbReference>
<proteinExistence type="predicted"/>
<accession>A0A914HKX4</accession>
<dbReference type="AlphaFoldDB" id="A0A914HKX4"/>
<evidence type="ECO:0000313" key="2">
    <source>
        <dbReference type="Proteomes" id="UP000887572"/>
    </source>
</evidence>
<dbReference type="Proteomes" id="UP000887572">
    <property type="component" value="Unplaced"/>
</dbReference>
<dbReference type="GO" id="GO:0006508">
    <property type="term" value="P:proteolysis"/>
    <property type="evidence" value="ECO:0007669"/>
    <property type="project" value="InterPro"/>
</dbReference>
<dbReference type="SUPFAM" id="SSF54001">
    <property type="entry name" value="Cysteine proteinases"/>
    <property type="match status" value="1"/>
</dbReference>